<proteinExistence type="inferred from homology"/>
<dbReference type="SUPFAM" id="SSF55347">
    <property type="entry name" value="Glyceraldehyde-3-phosphate dehydrogenase-like, C-terminal domain"/>
    <property type="match status" value="1"/>
</dbReference>
<protein>
    <submittedName>
        <fullName evidence="6">Dehydrogenase</fullName>
    </submittedName>
</protein>
<dbReference type="Pfam" id="PF22725">
    <property type="entry name" value="GFO_IDH_MocA_C3"/>
    <property type="match status" value="1"/>
</dbReference>
<organism evidence="6 7">
    <name type="scientific">Pseudolysinimonas yzui</name>
    <dbReference type="NCBI Taxonomy" id="2708254"/>
    <lineage>
        <taxon>Bacteria</taxon>
        <taxon>Bacillati</taxon>
        <taxon>Actinomycetota</taxon>
        <taxon>Actinomycetes</taxon>
        <taxon>Micrococcales</taxon>
        <taxon>Microbacteriaceae</taxon>
        <taxon>Pseudolysinimonas</taxon>
    </lineage>
</organism>
<dbReference type="InterPro" id="IPR055170">
    <property type="entry name" value="GFO_IDH_MocA-like_dom"/>
</dbReference>
<evidence type="ECO:0000259" key="5">
    <source>
        <dbReference type="Pfam" id="PF22725"/>
    </source>
</evidence>
<keyword evidence="7" id="KW-1185">Reference proteome</keyword>
<dbReference type="PANTHER" id="PTHR43708:SF5">
    <property type="entry name" value="CONSERVED EXPRESSED OXIDOREDUCTASE (EUROFUNG)-RELATED"/>
    <property type="match status" value="1"/>
</dbReference>
<evidence type="ECO:0000256" key="2">
    <source>
        <dbReference type="ARBA" id="ARBA00023002"/>
    </source>
</evidence>
<name>A0A8J3GSP1_9MICO</name>
<dbReference type="SUPFAM" id="SSF51735">
    <property type="entry name" value="NAD(P)-binding Rossmann-fold domains"/>
    <property type="match status" value="1"/>
</dbReference>
<gene>
    <name evidence="6" type="ORF">GCM10011600_29350</name>
</gene>
<comment type="caution">
    <text evidence="6">The sequence shown here is derived from an EMBL/GenBank/DDBJ whole genome shotgun (WGS) entry which is preliminary data.</text>
</comment>
<feature type="domain" description="GFO/IDH/MocA-like oxidoreductase" evidence="5">
    <location>
        <begin position="176"/>
        <end position="260"/>
    </location>
</feature>
<dbReference type="RefSeq" id="WP_191284293.1">
    <property type="nucleotide sequence ID" value="NZ_BNAI01000012.1"/>
</dbReference>
<dbReference type="Gene3D" id="3.30.360.10">
    <property type="entry name" value="Dihydrodipicolinate Reductase, domain 2"/>
    <property type="match status" value="1"/>
</dbReference>
<evidence type="ECO:0000256" key="1">
    <source>
        <dbReference type="ARBA" id="ARBA00010928"/>
    </source>
</evidence>
<dbReference type="InterPro" id="IPR051317">
    <property type="entry name" value="Gfo/Idh/MocA_oxidoreduct"/>
</dbReference>
<evidence type="ECO:0000313" key="7">
    <source>
        <dbReference type="Proteomes" id="UP000617531"/>
    </source>
</evidence>
<keyword evidence="3" id="KW-0520">NAD</keyword>
<dbReference type="GO" id="GO:0000166">
    <property type="term" value="F:nucleotide binding"/>
    <property type="evidence" value="ECO:0007669"/>
    <property type="project" value="InterPro"/>
</dbReference>
<dbReference type="Pfam" id="PF01408">
    <property type="entry name" value="GFO_IDH_MocA"/>
    <property type="match status" value="1"/>
</dbReference>
<dbReference type="Proteomes" id="UP000617531">
    <property type="component" value="Unassembled WGS sequence"/>
</dbReference>
<reference evidence="6" key="1">
    <citation type="journal article" date="2014" name="Int. J. Syst. Evol. Microbiol.">
        <title>Complete genome sequence of Corynebacterium casei LMG S-19264T (=DSM 44701T), isolated from a smear-ripened cheese.</title>
        <authorList>
            <consortium name="US DOE Joint Genome Institute (JGI-PGF)"/>
            <person name="Walter F."/>
            <person name="Albersmeier A."/>
            <person name="Kalinowski J."/>
            <person name="Ruckert C."/>
        </authorList>
    </citation>
    <scope>NUCLEOTIDE SEQUENCE</scope>
    <source>
        <strain evidence="6">CGMCC 1.16548</strain>
    </source>
</reference>
<evidence type="ECO:0000259" key="4">
    <source>
        <dbReference type="Pfam" id="PF01408"/>
    </source>
</evidence>
<dbReference type="PANTHER" id="PTHR43708">
    <property type="entry name" value="CONSERVED EXPRESSED OXIDOREDUCTASE (EUROFUNG)"/>
    <property type="match status" value="1"/>
</dbReference>
<dbReference type="Gene3D" id="3.40.50.720">
    <property type="entry name" value="NAD(P)-binding Rossmann-like Domain"/>
    <property type="match status" value="1"/>
</dbReference>
<sequence length="366" mass="38871">MTLFTPVSSPNRPIRFLVVGAGQMGRAWLQVLNESPDVEVAGIVDLDLELARGAAESAGGETSVDTSVSRLAKRTGAVAAVNVTIPEAHHLVNSEALESGLHVLCEKPLAPTVSMALRTAAVARSSSRLLMVSQSRRYLHALSAFRGQLAEMGEVGFLVAEMYRGPHFGGFRERMPHVLLVDMAIHTFDAARFLLDGDAVSVYCEEFNPKWSWYAGASAATAVFEMSGGRRFTYSGSWCSAGFETSWNGRWRASGARGTALWDGEGAPQLDLDDGGVLVPDLARTGPEGIAGALAEFVTALRSGISPSGEASRNIGSLAMVEAAVRSAQQGKRVRIADVLSSALTRAMADEPDGEQHDLLASVLLN</sequence>
<dbReference type="EMBL" id="BNAI01000012">
    <property type="protein sequence ID" value="GHF26509.1"/>
    <property type="molecule type" value="Genomic_DNA"/>
</dbReference>
<dbReference type="AlphaFoldDB" id="A0A8J3GSP1"/>
<keyword evidence="2" id="KW-0560">Oxidoreductase</keyword>
<dbReference type="InterPro" id="IPR000683">
    <property type="entry name" value="Gfo/Idh/MocA-like_OxRdtase_N"/>
</dbReference>
<feature type="domain" description="Gfo/Idh/MocA-like oxidoreductase N-terminal" evidence="4">
    <location>
        <begin position="14"/>
        <end position="133"/>
    </location>
</feature>
<comment type="similarity">
    <text evidence="1">Belongs to the Gfo/Idh/MocA family.</text>
</comment>
<dbReference type="GO" id="GO:0016491">
    <property type="term" value="F:oxidoreductase activity"/>
    <property type="evidence" value="ECO:0007669"/>
    <property type="project" value="UniProtKB-KW"/>
</dbReference>
<evidence type="ECO:0000256" key="3">
    <source>
        <dbReference type="ARBA" id="ARBA00023027"/>
    </source>
</evidence>
<accession>A0A8J3GSP1</accession>
<evidence type="ECO:0000313" key="6">
    <source>
        <dbReference type="EMBL" id="GHF26509.1"/>
    </source>
</evidence>
<dbReference type="InterPro" id="IPR036291">
    <property type="entry name" value="NAD(P)-bd_dom_sf"/>
</dbReference>
<reference evidence="6" key="2">
    <citation type="submission" date="2020-09" db="EMBL/GenBank/DDBJ databases">
        <authorList>
            <person name="Sun Q."/>
            <person name="Zhou Y."/>
        </authorList>
    </citation>
    <scope>NUCLEOTIDE SEQUENCE</scope>
    <source>
        <strain evidence="6">CGMCC 1.16548</strain>
    </source>
</reference>